<keyword evidence="12" id="KW-0436">Ligase</keyword>
<dbReference type="InterPro" id="IPR001962">
    <property type="entry name" value="Asn_synthase"/>
</dbReference>
<proteinExistence type="inferred from homology"/>
<keyword evidence="4 9" id="KW-0547">Nucleotide-binding</keyword>
<keyword evidence="13" id="KW-1185">Reference proteome</keyword>
<comment type="similarity">
    <text evidence="2">Belongs to the asparagine synthetase family.</text>
</comment>
<dbReference type="Pfam" id="PF13537">
    <property type="entry name" value="GATase_7"/>
    <property type="match status" value="1"/>
</dbReference>
<dbReference type="InterPro" id="IPR029055">
    <property type="entry name" value="Ntn_hydrolases_N"/>
</dbReference>
<feature type="site" description="Important for beta-aspartyl-AMP intermediate formation" evidence="10">
    <location>
        <position position="368"/>
    </location>
</feature>
<comment type="pathway">
    <text evidence="1">Amino-acid biosynthesis; L-asparagine biosynthesis; L-asparagine from L-aspartate (L-Gln route): step 1/1.</text>
</comment>
<dbReference type="PANTHER" id="PTHR43284:SF1">
    <property type="entry name" value="ASPARAGINE SYNTHETASE"/>
    <property type="match status" value="1"/>
</dbReference>
<dbReference type="RefSeq" id="WP_142892394.1">
    <property type="nucleotide sequence ID" value="NZ_ML660161.1"/>
</dbReference>
<evidence type="ECO:0000313" key="12">
    <source>
        <dbReference type="EMBL" id="TQV88909.1"/>
    </source>
</evidence>
<keyword evidence="8" id="KW-0028">Amino-acid biosynthesis</keyword>
<protein>
    <recommendedName>
        <fullName evidence="3">asparagine synthase (glutamine-hydrolyzing)</fullName>
        <ecNumber evidence="3">6.3.5.4</ecNumber>
    </recommendedName>
</protein>
<dbReference type="EC" id="6.3.5.4" evidence="3"/>
<feature type="domain" description="Glutamine amidotransferase type-2" evidence="11">
    <location>
        <begin position="2"/>
        <end position="215"/>
    </location>
</feature>
<dbReference type="CDD" id="cd00712">
    <property type="entry name" value="AsnB"/>
    <property type="match status" value="1"/>
</dbReference>
<sequence>MCGIAGIIRTSPNSTNSIAKSILGEMADQIIHRGPDESGIYCDEIVGFSHRRLSIIDLSSGQQPMFSPSRDISLVFNGEIFNYIELRDDLIKKGHQFITQSDTEVIIHLYQEYGLDFVQYLNGQFAIALWDSRQKRFVLVRDRVGICPLYYTNENGQLIFASEIKALKPALANGLTLCKETLDQIFTFWAPVSPNTIFENVFEVSPGQMLVIENGQLNSHKYWDWQFSQDDYLQSSESQQAEELHDLLIDATKIRLRADVPVGAYLSGGLDSSVLVAMIHHYGGVPLRTFSLNFSEAGFDEKSYQSSLIQHLQADHSHLMVKTEDIAQNFKQTIYQTETPILRTAPVPMGMLSSLVRQNDFKVVLTGEGADEVLGGYDIFKEAKVRQFWAVNANSSFRPLLLKKLYPYLTLPDSGQGTYLKRFFGEALEQPDDICFSHLPRWTTTAKAKRFYSQELSAELSGKSKDVMLRSLPEALKQMHPFNRAQYIESKSLMAGYLLTSQGDRMLAKNSVEGRFPFLDHRVIEFANKIPPKYKMKGLNEKNLLKKAMAKYLPAEIIDRHKQPYRAPDMKAMTGDYLGEELRHHLSVSEIEKNGLFDGSKVKFLMKKADSGKALSIPESQALVGILSTQVIIDQFI</sequence>
<evidence type="ECO:0000259" key="11">
    <source>
        <dbReference type="PROSITE" id="PS51278"/>
    </source>
</evidence>
<evidence type="ECO:0000256" key="6">
    <source>
        <dbReference type="ARBA" id="ARBA00022962"/>
    </source>
</evidence>
<dbReference type="PANTHER" id="PTHR43284">
    <property type="entry name" value="ASPARAGINE SYNTHETASE (GLUTAMINE-HYDROLYZING)"/>
    <property type="match status" value="1"/>
</dbReference>
<reference evidence="12 13" key="1">
    <citation type="submission" date="2019-07" db="EMBL/GenBank/DDBJ databases">
        <title>Draft genome for Aliikangiella sp. M105.</title>
        <authorList>
            <person name="Wang G."/>
        </authorList>
    </citation>
    <scope>NUCLEOTIDE SEQUENCE [LARGE SCALE GENOMIC DNA]</scope>
    <source>
        <strain evidence="12 13">M105</strain>
    </source>
</reference>
<dbReference type="Proteomes" id="UP000315439">
    <property type="component" value="Unassembled WGS sequence"/>
</dbReference>
<dbReference type="GO" id="GO:0006529">
    <property type="term" value="P:asparagine biosynthetic process"/>
    <property type="evidence" value="ECO:0007669"/>
    <property type="project" value="UniProtKB-KW"/>
</dbReference>
<dbReference type="InterPro" id="IPR033738">
    <property type="entry name" value="AsnB_N"/>
</dbReference>
<evidence type="ECO:0000313" key="13">
    <source>
        <dbReference type="Proteomes" id="UP000315439"/>
    </source>
</evidence>
<organism evidence="12 13">
    <name type="scientific">Aliikangiella coralliicola</name>
    <dbReference type="NCBI Taxonomy" id="2592383"/>
    <lineage>
        <taxon>Bacteria</taxon>
        <taxon>Pseudomonadati</taxon>
        <taxon>Pseudomonadota</taxon>
        <taxon>Gammaproteobacteria</taxon>
        <taxon>Oceanospirillales</taxon>
        <taxon>Pleioneaceae</taxon>
        <taxon>Aliikangiella</taxon>
    </lineage>
</organism>
<dbReference type="SUPFAM" id="SSF52402">
    <property type="entry name" value="Adenine nucleotide alpha hydrolases-like"/>
    <property type="match status" value="1"/>
</dbReference>
<comment type="caution">
    <text evidence="12">The sequence shown here is derived from an EMBL/GenBank/DDBJ whole genome shotgun (WGS) entry which is preliminary data.</text>
</comment>
<dbReference type="Gene3D" id="3.60.20.10">
    <property type="entry name" value="Glutamine Phosphoribosylpyrophosphate, subunit 1, domain 1"/>
    <property type="match status" value="1"/>
</dbReference>
<evidence type="ECO:0000256" key="5">
    <source>
        <dbReference type="ARBA" id="ARBA00022840"/>
    </source>
</evidence>
<evidence type="ECO:0000256" key="3">
    <source>
        <dbReference type="ARBA" id="ARBA00012737"/>
    </source>
</evidence>
<feature type="active site" description="For GATase activity" evidence="8">
    <location>
        <position position="2"/>
    </location>
</feature>
<name>A0A545UHH0_9GAMM</name>
<keyword evidence="8" id="KW-0061">Asparagine biosynthesis</keyword>
<gene>
    <name evidence="12" type="primary">asnB</name>
    <name evidence="12" type="ORF">FLL46_05070</name>
</gene>
<dbReference type="InterPro" id="IPR014729">
    <property type="entry name" value="Rossmann-like_a/b/a_fold"/>
</dbReference>
<dbReference type="PROSITE" id="PS51278">
    <property type="entry name" value="GATASE_TYPE_2"/>
    <property type="match status" value="1"/>
</dbReference>
<evidence type="ECO:0000256" key="4">
    <source>
        <dbReference type="ARBA" id="ARBA00022741"/>
    </source>
</evidence>
<dbReference type="SUPFAM" id="SSF56235">
    <property type="entry name" value="N-terminal nucleophile aminohydrolases (Ntn hydrolases)"/>
    <property type="match status" value="1"/>
</dbReference>
<keyword evidence="6 8" id="KW-0315">Glutamine amidotransferase</keyword>
<evidence type="ECO:0000256" key="7">
    <source>
        <dbReference type="ARBA" id="ARBA00048741"/>
    </source>
</evidence>
<dbReference type="OrthoDB" id="9763290at2"/>
<keyword evidence="5 9" id="KW-0067">ATP-binding</keyword>
<evidence type="ECO:0000256" key="2">
    <source>
        <dbReference type="ARBA" id="ARBA00005752"/>
    </source>
</evidence>
<evidence type="ECO:0000256" key="9">
    <source>
        <dbReference type="PIRSR" id="PIRSR001589-2"/>
    </source>
</evidence>
<accession>A0A545UHH0</accession>
<evidence type="ECO:0000256" key="1">
    <source>
        <dbReference type="ARBA" id="ARBA00005187"/>
    </source>
</evidence>
<dbReference type="Pfam" id="PF00733">
    <property type="entry name" value="Asn_synthase"/>
    <property type="match status" value="1"/>
</dbReference>
<dbReference type="GO" id="GO:0005829">
    <property type="term" value="C:cytosol"/>
    <property type="evidence" value="ECO:0007669"/>
    <property type="project" value="TreeGrafter"/>
</dbReference>
<dbReference type="CDD" id="cd01991">
    <property type="entry name" value="Asn_synthase_B_C"/>
    <property type="match status" value="1"/>
</dbReference>
<dbReference type="InterPro" id="IPR017932">
    <property type="entry name" value="GATase_2_dom"/>
</dbReference>
<dbReference type="GO" id="GO:0004066">
    <property type="term" value="F:asparagine synthase (glutamine-hydrolyzing) activity"/>
    <property type="evidence" value="ECO:0007669"/>
    <property type="project" value="UniProtKB-EC"/>
</dbReference>
<dbReference type="PIRSF" id="PIRSF001589">
    <property type="entry name" value="Asn_synthetase_glu-h"/>
    <property type="match status" value="1"/>
</dbReference>
<evidence type="ECO:0000256" key="8">
    <source>
        <dbReference type="PIRSR" id="PIRSR001589-1"/>
    </source>
</evidence>
<dbReference type="AlphaFoldDB" id="A0A545UHH0"/>
<dbReference type="InterPro" id="IPR006426">
    <property type="entry name" value="Asn_synth_AEB"/>
</dbReference>
<dbReference type="InterPro" id="IPR051786">
    <property type="entry name" value="ASN_synthetase/amidase"/>
</dbReference>
<dbReference type="GO" id="GO:0005524">
    <property type="term" value="F:ATP binding"/>
    <property type="evidence" value="ECO:0007669"/>
    <property type="project" value="UniProtKB-KW"/>
</dbReference>
<dbReference type="NCBIfam" id="TIGR01536">
    <property type="entry name" value="asn_synth_AEB"/>
    <property type="match status" value="1"/>
</dbReference>
<dbReference type="Gene3D" id="3.40.50.620">
    <property type="entry name" value="HUPs"/>
    <property type="match status" value="2"/>
</dbReference>
<evidence type="ECO:0000256" key="10">
    <source>
        <dbReference type="PIRSR" id="PIRSR001589-3"/>
    </source>
</evidence>
<comment type="catalytic activity">
    <reaction evidence="7">
        <text>L-aspartate + L-glutamine + ATP + H2O = L-asparagine + L-glutamate + AMP + diphosphate + H(+)</text>
        <dbReference type="Rhea" id="RHEA:12228"/>
        <dbReference type="ChEBI" id="CHEBI:15377"/>
        <dbReference type="ChEBI" id="CHEBI:15378"/>
        <dbReference type="ChEBI" id="CHEBI:29985"/>
        <dbReference type="ChEBI" id="CHEBI:29991"/>
        <dbReference type="ChEBI" id="CHEBI:30616"/>
        <dbReference type="ChEBI" id="CHEBI:33019"/>
        <dbReference type="ChEBI" id="CHEBI:58048"/>
        <dbReference type="ChEBI" id="CHEBI:58359"/>
        <dbReference type="ChEBI" id="CHEBI:456215"/>
        <dbReference type="EC" id="6.3.5.4"/>
    </reaction>
</comment>
<feature type="binding site" evidence="9">
    <location>
        <position position="102"/>
    </location>
    <ligand>
        <name>L-glutamine</name>
        <dbReference type="ChEBI" id="CHEBI:58359"/>
    </ligand>
</feature>
<dbReference type="EMBL" id="VIKS01000003">
    <property type="protein sequence ID" value="TQV88909.1"/>
    <property type="molecule type" value="Genomic_DNA"/>
</dbReference>